<dbReference type="SUPFAM" id="SSF103473">
    <property type="entry name" value="MFS general substrate transporter"/>
    <property type="match status" value="1"/>
</dbReference>
<name>A0A371X055_9HYPH</name>
<dbReference type="PROSITE" id="PS00216">
    <property type="entry name" value="SUGAR_TRANSPORT_1"/>
    <property type="match status" value="1"/>
</dbReference>
<evidence type="ECO:0000256" key="5">
    <source>
        <dbReference type="ARBA" id="ARBA00022989"/>
    </source>
</evidence>
<dbReference type="OrthoDB" id="226486at2"/>
<feature type="transmembrane region" description="Helical" evidence="7">
    <location>
        <begin position="290"/>
        <end position="313"/>
    </location>
</feature>
<feature type="transmembrane region" description="Helical" evidence="7">
    <location>
        <begin position="254"/>
        <end position="278"/>
    </location>
</feature>
<feature type="transmembrane region" description="Helical" evidence="7">
    <location>
        <begin position="166"/>
        <end position="189"/>
    </location>
</feature>
<keyword evidence="2" id="KW-0813">Transport</keyword>
<organism evidence="9 10">
    <name type="scientific">Fulvimarina endophytica</name>
    <dbReference type="NCBI Taxonomy" id="2293836"/>
    <lineage>
        <taxon>Bacteria</taxon>
        <taxon>Pseudomonadati</taxon>
        <taxon>Pseudomonadota</taxon>
        <taxon>Alphaproteobacteria</taxon>
        <taxon>Hyphomicrobiales</taxon>
        <taxon>Aurantimonadaceae</taxon>
        <taxon>Fulvimarina</taxon>
    </lineage>
</organism>
<dbReference type="PROSITE" id="PS50850">
    <property type="entry name" value="MFS"/>
    <property type="match status" value="1"/>
</dbReference>
<evidence type="ECO:0000256" key="6">
    <source>
        <dbReference type="ARBA" id="ARBA00023136"/>
    </source>
</evidence>
<feature type="domain" description="Major facilitator superfamily (MFS) profile" evidence="8">
    <location>
        <begin position="28"/>
        <end position="437"/>
    </location>
</feature>
<protein>
    <submittedName>
        <fullName evidence="9">MFS transporter</fullName>
    </submittedName>
</protein>
<dbReference type="EMBL" id="QURL01000006">
    <property type="protein sequence ID" value="RFC62620.1"/>
    <property type="molecule type" value="Genomic_DNA"/>
</dbReference>
<evidence type="ECO:0000256" key="1">
    <source>
        <dbReference type="ARBA" id="ARBA00004651"/>
    </source>
</evidence>
<evidence type="ECO:0000256" key="7">
    <source>
        <dbReference type="SAM" id="Phobius"/>
    </source>
</evidence>
<feature type="transmembrane region" description="Helical" evidence="7">
    <location>
        <begin position="128"/>
        <end position="154"/>
    </location>
</feature>
<feature type="transmembrane region" description="Helical" evidence="7">
    <location>
        <begin position="68"/>
        <end position="90"/>
    </location>
</feature>
<keyword evidence="3" id="KW-1003">Cell membrane</keyword>
<sequence>MSDTTSGSFSQLVGDDVTDDHRLDPGDIAIGVIIGRTAEFFHFFVFAIASVIVFPRLVFPFVDPLTATLYSFAVFALAYVARPFGSWMFMAVDRRFGKGTKLTTALFLLGTSTVAVAFLPTYEQAGMYSVWLLVILRIGQGVGLGGSWDGLASLLAMNAPKEQDGWWAMVPQIGAPFGLALASGLFAFFHGFLPEAEFYAWGWQFPFFVAFAVNVVALFCRLRIVATPEYVHQFERRELQAAGVRDTVRRFPRFIMVGTFAPLASFAMFHMVTVYPLSWVELFTEENVTHFLIIESIGAVIGTLAIVVSGLLADRYGRRTLLAATAGGMIVFSALAPSLLGMGETGEIIYMGLGFALLGLAFGQSSGAVASNFPTRYRYTGSAIVSDLAWMFGAGAAPFVALFLSAQFGLVAGGLYLFSGAVCTLLALRYNQLLVQR</sequence>
<feature type="transmembrane region" description="Helical" evidence="7">
    <location>
        <begin position="348"/>
        <end position="370"/>
    </location>
</feature>
<keyword evidence="5 7" id="KW-1133">Transmembrane helix</keyword>
<dbReference type="RefSeq" id="WP_116684144.1">
    <property type="nucleotide sequence ID" value="NZ_QURL01000006.1"/>
</dbReference>
<dbReference type="PANTHER" id="PTHR43045">
    <property type="entry name" value="SHIKIMATE TRANSPORTER"/>
    <property type="match status" value="1"/>
</dbReference>
<evidence type="ECO:0000256" key="3">
    <source>
        <dbReference type="ARBA" id="ARBA00022475"/>
    </source>
</evidence>
<dbReference type="InterPro" id="IPR011701">
    <property type="entry name" value="MFS"/>
</dbReference>
<evidence type="ECO:0000256" key="4">
    <source>
        <dbReference type="ARBA" id="ARBA00022692"/>
    </source>
</evidence>
<dbReference type="AlphaFoldDB" id="A0A371X055"/>
<keyword evidence="10" id="KW-1185">Reference proteome</keyword>
<dbReference type="InterPro" id="IPR036259">
    <property type="entry name" value="MFS_trans_sf"/>
</dbReference>
<dbReference type="Proteomes" id="UP000264310">
    <property type="component" value="Unassembled WGS sequence"/>
</dbReference>
<dbReference type="Pfam" id="PF07690">
    <property type="entry name" value="MFS_1"/>
    <property type="match status" value="1"/>
</dbReference>
<dbReference type="Gene3D" id="1.20.1250.20">
    <property type="entry name" value="MFS general substrate transporter like domains"/>
    <property type="match status" value="2"/>
</dbReference>
<keyword evidence="4 7" id="KW-0812">Transmembrane</keyword>
<feature type="transmembrane region" description="Helical" evidence="7">
    <location>
        <begin position="320"/>
        <end position="342"/>
    </location>
</feature>
<comment type="subcellular location">
    <subcellularLocation>
        <location evidence="1">Cell membrane</location>
        <topology evidence="1">Multi-pass membrane protein</topology>
    </subcellularLocation>
</comment>
<dbReference type="GO" id="GO:0005886">
    <property type="term" value="C:plasma membrane"/>
    <property type="evidence" value="ECO:0007669"/>
    <property type="project" value="UniProtKB-SubCell"/>
</dbReference>
<gene>
    <name evidence="9" type="ORF">DYI37_15390</name>
</gene>
<dbReference type="PANTHER" id="PTHR43045:SF2">
    <property type="entry name" value="INNER MEMBRANE METABOLITE TRANSPORT PROTEIN YHJE"/>
    <property type="match status" value="1"/>
</dbReference>
<reference evidence="9 10" key="1">
    <citation type="submission" date="2018-08" db="EMBL/GenBank/DDBJ databases">
        <title>Fulvimarina sp. 85, whole genome shotgun sequence.</title>
        <authorList>
            <person name="Tuo L."/>
        </authorList>
    </citation>
    <scope>NUCLEOTIDE SEQUENCE [LARGE SCALE GENOMIC DNA]</scope>
    <source>
        <strain evidence="9 10">85</strain>
    </source>
</reference>
<dbReference type="GO" id="GO:0022857">
    <property type="term" value="F:transmembrane transporter activity"/>
    <property type="evidence" value="ECO:0007669"/>
    <property type="project" value="InterPro"/>
</dbReference>
<proteinExistence type="predicted"/>
<comment type="caution">
    <text evidence="9">The sequence shown here is derived from an EMBL/GenBank/DDBJ whole genome shotgun (WGS) entry which is preliminary data.</text>
</comment>
<evidence type="ECO:0000313" key="10">
    <source>
        <dbReference type="Proteomes" id="UP000264310"/>
    </source>
</evidence>
<feature type="transmembrane region" description="Helical" evidence="7">
    <location>
        <begin position="40"/>
        <end position="62"/>
    </location>
</feature>
<accession>A0A371X055</accession>
<feature type="transmembrane region" description="Helical" evidence="7">
    <location>
        <begin position="382"/>
        <end position="404"/>
    </location>
</feature>
<evidence type="ECO:0000313" key="9">
    <source>
        <dbReference type="EMBL" id="RFC62620.1"/>
    </source>
</evidence>
<dbReference type="InterPro" id="IPR020846">
    <property type="entry name" value="MFS_dom"/>
</dbReference>
<evidence type="ECO:0000256" key="2">
    <source>
        <dbReference type="ARBA" id="ARBA00022448"/>
    </source>
</evidence>
<evidence type="ECO:0000259" key="8">
    <source>
        <dbReference type="PROSITE" id="PS50850"/>
    </source>
</evidence>
<feature type="transmembrane region" description="Helical" evidence="7">
    <location>
        <begin position="102"/>
        <end position="122"/>
    </location>
</feature>
<dbReference type="InterPro" id="IPR005829">
    <property type="entry name" value="Sugar_transporter_CS"/>
</dbReference>
<feature type="transmembrane region" description="Helical" evidence="7">
    <location>
        <begin position="410"/>
        <end position="428"/>
    </location>
</feature>
<keyword evidence="6 7" id="KW-0472">Membrane</keyword>
<feature type="transmembrane region" description="Helical" evidence="7">
    <location>
        <begin position="201"/>
        <end position="220"/>
    </location>
</feature>